<name>A0ABU1M7P1_9HYPH</name>
<evidence type="ECO:0000256" key="1">
    <source>
        <dbReference type="SAM" id="MobiDB-lite"/>
    </source>
</evidence>
<accession>A0ABU1M7P1</accession>
<evidence type="ECO:0000313" key="2">
    <source>
        <dbReference type="EMBL" id="MDR6432047.1"/>
    </source>
</evidence>
<gene>
    <name evidence="2" type="ORF">J2782_001782</name>
</gene>
<proteinExistence type="predicted"/>
<reference evidence="2 3" key="1">
    <citation type="submission" date="2023-07" db="EMBL/GenBank/DDBJ databases">
        <title>Sorghum-associated microbial communities from plants grown in Nebraska, USA.</title>
        <authorList>
            <person name="Schachtman D."/>
        </authorList>
    </citation>
    <scope>NUCLEOTIDE SEQUENCE [LARGE SCALE GENOMIC DNA]</scope>
    <source>
        <strain evidence="2 3">DS1730</strain>
    </source>
</reference>
<dbReference type="EMBL" id="JAVDQT010000002">
    <property type="protein sequence ID" value="MDR6432047.1"/>
    <property type="molecule type" value="Genomic_DNA"/>
</dbReference>
<sequence length="83" mass="9095">MKKNAKKQNVHNSAELRHRRGGFAGSFVTGLATLLALAGPSSASMQQRPEAGSLRGDFVRLGSDMRTVIVKERKREEASRKKS</sequence>
<dbReference type="Proteomes" id="UP001184614">
    <property type="component" value="Unassembled WGS sequence"/>
</dbReference>
<comment type="caution">
    <text evidence="2">The sequence shown here is derived from an EMBL/GenBank/DDBJ whole genome shotgun (WGS) entry which is preliminary data.</text>
</comment>
<organism evidence="2 3">
    <name type="scientific">Brucella pseudogrignonensis</name>
    <dbReference type="NCBI Taxonomy" id="419475"/>
    <lineage>
        <taxon>Bacteria</taxon>
        <taxon>Pseudomonadati</taxon>
        <taxon>Pseudomonadota</taxon>
        <taxon>Alphaproteobacteria</taxon>
        <taxon>Hyphomicrobiales</taxon>
        <taxon>Brucellaceae</taxon>
        <taxon>Brucella/Ochrobactrum group</taxon>
        <taxon>Brucella</taxon>
    </lineage>
</organism>
<feature type="region of interest" description="Disordered" evidence="1">
    <location>
        <begin position="1"/>
        <end position="21"/>
    </location>
</feature>
<dbReference type="RefSeq" id="WP_310011511.1">
    <property type="nucleotide sequence ID" value="NZ_JAVDQT010000002.1"/>
</dbReference>
<protein>
    <submittedName>
        <fullName evidence="2">Uncharacterized protein</fullName>
    </submittedName>
</protein>
<keyword evidence="3" id="KW-1185">Reference proteome</keyword>
<evidence type="ECO:0000313" key="3">
    <source>
        <dbReference type="Proteomes" id="UP001184614"/>
    </source>
</evidence>